<dbReference type="OrthoDB" id="1758221at2"/>
<dbReference type="PIRSF" id="PIRSF006483">
    <property type="entry name" value="Membrane_protein_YitT"/>
    <property type="match status" value="1"/>
</dbReference>
<evidence type="ECO:0000256" key="5">
    <source>
        <dbReference type="ARBA" id="ARBA00023136"/>
    </source>
</evidence>
<dbReference type="STRING" id="930117.SAMN05216225_1001325"/>
<keyword evidence="9" id="KW-1185">Reference proteome</keyword>
<evidence type="ECO:0000256" key="6">
    <source>
        <dbReference type="SAM" id="Phobius"/>
    </source>
</evidence>
<evidence type="ECO:0000259" key="7">
    <source>
        <dbReference type="Pfam" id="PF10035"/>
    </source>
</evidence>
<dbReference type="EMBL" id="FQVW01000001">
    <property type="protein sequence ID" value="SHF56378.1"/>
    <property type="molecule type" value="Genomic_DNA"/>
</dbReference>
<evidence type="ECO:0000256" key="4">
    <source>
        <dbReference type="ARBA" id="ARBA00022989"/>
    </source>
</evidence>
<proteinExistence type="predicted"/>
<sequence length="291" mass="32271">MIFGLKLKNIFFILLGSAIFAFGIVHFNMQNNLGEGGFTGITLLLYFAWQWDPAITNIILNIPVFFIGWKFLGRNTFVYTIIGTLAVSVFLRIFQINPFPTYLQSDMTLAALFAGVFIGVGLGIIFRYGGTTGGVDIIARIVHKYIGWSMGKTMFLFDFVVITTSVFTILELVEGMYTLVAVYIGARVIDFMQEGAYSARGATIISSNSDEIAKRIMKEMDRGVTVLAGRGSYTGESRDVLYCVVGRNEIVRLKSIINTIDPHAFVSVSSVHDVLGEGFTLDENKNPIRED</sequence>
<dbReference type="CDD" id="cd16380">
    <property type="entry name" value="YitT_C"/>
    <property type="match status" value="1"/>
</dbReference>
<evidence type="ECO:0000256" key="2">
    <source>
        <dbReference type="ARBA" id="ARBA00022475"/>
    </source>
</evidence>
<dbReference type="RefSeq" id="WP_072887316.1">
    <property type="nucleotide sequence ID" value="NZ_FQVW01000001.1"/>
</dbReference>
<dbReference type="Pfam" id="PF10035">
    <property type="entry name" value="DUF2179"/>
    <property type="match status" value="1"/>
</dbReference>
<feature type="transmembrane region" description="Helical" evidence="6">
    <location>
        <begin position="76"/>
        <end position="95"/>
    </location>
</feature>
<dbReference type="GO" id="GO:0005886">
    <property type="term" value="C:plasma membrane"/>
    <property type="evidence" value="ECO:0007669"/>
    <property type="project" value="UniProtKB-SubCell"/>
</dbReference>
<dbReference type="InterPro" id="IPR003740">
    <property type="entry name" value="YitT"/>
</dbReference>
<organism evidence="8 9">
    <name type="scientific">Ornithinibacillus halophilus</name>
    <dbReference type="NCBI Taxonomy" id="930117"/>
    <lineage>
        <taxon>Bacteria</taxon>
        <taxon>Bacillati</taxon>
        <taxon>Bacillota</taxon>
        <taxon>Bacilli</taxon>
        <taxon>Bacillales</taxon>
        <taxon>Bacillaceae</taxon>
        <taxon>Ornithinibacillus</taxon>
    </lineage>
</organism>
<dbReference type="InterPro" id="IPR015867">
    <property type="entry name" value="N-reg_PII/ATP_PRibTrfase_C"/>
</dbReference>
<accession>A0A1M5CNT7</accession>
<dbReference type="Gene3D" id="3.30.70.120">
    <property type="match status" value="1"/>
</dbReference>
<dbReference type="Proteomes" id="UP000183988">
    <property type="component" value="Unassembled WGS sequence"/>
</dbReference>
<feature type="transmembrane region" description="Helical" evidence="6">
    <location>
        <begin position="150"/>
        <end position="170"/>
    </location>
</feature>
<keyword evidence="2" id="KW-1003">Cell membrane</keyword>
<dbReference type="InterPro" id="IPR051461">
    <property type="entry name" value="UPF0750_membrane"/>
</dbReference>
<dbReference type="InterPro" id="IPR019264">
    <property type="entry name" value="DUF2179"/>
</dbReference>
<feature type="transmembrane region" description="Helical" evidence="6">
    <location>
        <begin position="7"/>
        <end position="27"/>
    </location>
</feature>
<protein>
    <submittedName>
        <fullName evidence="8">Uncharacterized membrane-anchored protein YitT, contains DUF161 and DUF2179 domains</fullName>
    </submittedName>
</protein>
<dbReference type="PANTHER" id="PTHR33545">
    <property type="entry name" value="UPF0750 MEMBRANE PROTEIN YITT-RELATED"/>
    <property type="match status" value="1"/>
</dbReference>
<comment type="subcellular location">
    <subcellularLocation>
        <location evidence="1">Cell membrane</location>
        <topology evidence="1">Multi-pass membrane protein</topology>
    </subcellularLocation>
</comment>
<dbReference type="PANTHER" id="PTHR33545:SF10">
    <property type="entry name" value="UPF0750 MEMBRANE PROTEIN YPJC"/>
    <property type="match status" value="1"/>
</dbReference>
<feature type="domain" description="DUF2179" evidence="7">
    <location>
        <begin position="222"/>
        <end position="276"/>
    </location>
</feature>
<keyword evidence="5 6" id="KW-0472">Membrane</keyword>
<feature type="transmembrane region" description="Helical" evidence="6">
    <location>
        <begin position="107"/>
        <end position="129"/>
    </location>
</feature>
<keyword evidence="3 6" id="KW-0812">Transmembrane</keyword>
<evidence type="ECO:0000313" key="8">
    <source>
        <dbReference type="EMBL" id="SHF56378.1"/>
    </source>
</evidence>
<reference evidence="8 9" key="1">
    <citation type="submission" date="2016-11" db="EMBL/GenBank/DDBJ databases">
        <authorList>
            <person name="Jaros S."/>
            <person name="Januszkiewicz K."/>
            <person name="Wedrychowicz H."/>
        </authorList>
    </citation>
    <scope>NUCLEOTIDE SEQUENCE [LARGE SCALE GENOMIC DNA]</scope>
    <source>
        <strain evidence="8 9">IBRC-M 10683</strain>
    </source>
</reference>
<evidence type="ECO:0000256" key="3">
    <source>
        <dbReference type="ARBA" id="ARBA00022692"/>
    </source>
</evidence>
<dbReference type="Pfam" id="PF02588">
    <property type="entry name" value="YitT_membrane"/>
    <property type="match status" value="1"/>
</dbReference>
<keyword evidence="4 6" id="KW-1133">Transmembrane helix</keyword>
<name>A0A1M5CNT7_9BACI</name>
<feature type="transmembrane region" description="Helical" evidence="6">
    <location>
        <begin position="47"/>
        <end position="69"/>
    </location>
</feature>
<evidence type="ECO:0000256" key="1">
    <source>
        <dbReference type="ARBA" id="ARBA00004651"/>
    </source>
</evidence>
<dbReference type="AlphaFoldDB" id="A0A1M5CNT7"/>
<evidence type="ECO:0000313" key="9">
    <source>
        <dbReference type="Proteomes" id="UP000183988"/>
    </source>
</evidence>
<gene>
    <name evidence="8" type="ORF">SAMN05216225_1001325</name>
</gene>